<dbReference type="Pfam" id="PF00010">
    <property type="entry name" value="HLH"/>
    <property type="match status" value="1"/>
</dbReference>
<evidence type="ECO:0000313" key="10">
    <source>
        <dbReference type="Proteomes" id="UP000594454"/>
    </source>
</evidence>
<dbReference type="PRINTS" id="PR00785">
    <property type="entry name" value="NCTRNSLOCATR"/>
</dbReference>
<dbReference type="FunFam" id="3.30.450.20:FF:000105">
    <property type="entry name" value="Uncharacterized protein, isoform A"/>
    <property type="match status" value="1"/>
</dbReference>
<evidence type="ECO:0000256" key="2">
    <source>
        <dbReference type="ARBA" id="ARBA00023015"/>
    </source>
</evidence>
<proteinExistence type="predicted"/>
<feature type="domain" description="BHLH" evidence="8">
    <location>
        <begin position="131"/>
        <end position="184"/>
    </location>
</feature>
<dbReference type="AlphaFoldDB" id="A0A7R8YRY8"/>
<feature type="region of interest" description="Disordered" evidence="6">
    <location>
        <begin position="551"/>
        <end position="584"/>
    </location>
</feature>
<dbReference type="CDD" id="cd00130">
    <property type="entry name" value="PAS"/>
    <property type="match status" value="2"/>
</dbReference>
<feature type="region of interest" description="Disordered" evidence="6">
    <location>
        <begin position="811"/>
        <end position="845"/>
    </location>
</feature>
<dbReference type="SUPFAM" id="SSF47459">
    <property type="entry name" value="HLH, helix-loop-helix DNA-binding domain"/>
    <property type="match status" value="1"/>
</dbReference>
<keyword evidence="5" id="KW-0539">Nucleus</keyword>
<evidence type="ECO:0008006" key="11">
    <source>
        <dbReference type="Google" id="ProtNLM"/>
    </source>
</evidence>
<dbReference type="Gene3D" id="3.30.450.20">
    <property type="entry name" value="PAS domain"/>
    <property type="match status" value="2"/>
</dbReference>
<feature type="compositionally biased region" description="Basic and acidic residues" evidence="6">
    <location>
        <begin position="279"/>
        <end position="293"/>
    </location>
</feature>
<evidence type="ECO:0000259" key="8">
    <source>
        <dbReference type="PROSITE" id="PS50888"/>
    </source>
</evidence>
<dbReference type="Proteomes" id="UP000594454">
    <property type="component" value="Chromosome 2"/>
</dbReference>
<evidence type="ECO:0000256" key="3">
    <source>
        <dbReference type="ARBA" id="ARBA00023125"/>
    </source>
</evidence>
<keyword evidence="1" id="KW-0677">Repeat</keyword>
<name>A0A7R8YRY8_HERIL</name>
<dbReference type="GO" id="GO:0005667">
    <property type="term" value="C:transcription regulator complex"/>
    <property type="evidence" value="ECO:0007669"/>
    <property type="project" value="InterPro"/>
</dbReference>
<dbReference type="InterPro" id="IPR011598">
    <property type="entry name" value="bHLH_dom"/>
</dbReference>
<dbReference type="InterPro" id="IPR050933">
    <property type="entry name" value="Circadian_TF"/>
</dbReference>
<keyword evidence="4" id="KW-0804">Transcription</keyword>
<dbReference type="InterPro" id="IPR000014">
    <property type="entry name" value="PAS"/>
</dbReference>
<keyword evidence="10" id="KW-1185">Reference proteome</keyword>
<dbReference type="GO" id="GO:0045944">
    <property type="term" value="P:positive regulation of transcription by RNA polymerase II"/>
    <property type="evidence" value="ECO:0007669"/>
    <property type="project" value="UniProtKB-ARBA"/>
</dbReference>
<feature type="region of interest" description="Disordered" evidence="6">
    <location>
        <begin position="270"/>
        <end position="293"/>
    </location>
</feature>
<dbReference type="GO" id="GO:0046983">
    <property type="term" value="F:protein dimerization activity"/>
    <property type="evidence" value="ECO:0007669"/>
    <property type="project" value="InterPro"/>
</dbReference>
<dbReference type="OrthoDB" id="7788762at2759"/>
<dbReference type="InterPro" id="IPR036638">
    <property type="entry name" value="HLH_DNA-bd_sf"/>
</dbReference>
<dbReference type="PROSITE" id="PS50888">
    <property type="entry name" value="BHLH"/>
    <property type="match status" value="1"/>
</dbReference>
<dbReference type="SUPFAM" id="SSF55785">
    <property type="entry name" value="PYP-like sensor domain (PAS domain)"/>
    <property type="match status" value="2"/>
</dbReference>
<dbReference type="GO" id="GO:0003700">
    <property type="term" value="F:DNA-binding transcription factor activity"/>
    <property type="evidence" value="ECO:0007669"/>
    <property type="project" value="InterPro"/>
</dbReference>
<reference evidence="9 10" key="1">
    <citation type="submission" date="2020-11" db="EMBL/GenBank/DDBJ databases">
        <authorList>
            <person name="Wallbank WR R."/>
            <person name="Pardo Diaz C."/>
            <person name="Kozak K."/>
            <person name="Martin S."/>
            <person name="Jiggins C."/>
            <person name="Moest M."/>
            <person name="Warren A I."/>
            <person name="Generalovic N T."/>
            <person name="Byers J.R.P. K."/>
            <person name="Montejo-Kovacevich G."/>
            <person name="Yen C E."/>
        </authorList>
    </citation>
    <scope>NUCLEOTIDE SEQUENCE [LARGE SCALE GENOMIC DNA]</scope>
</reference>
<dbReference type="SMART" id="SM00091">
    <property type="entry name" value="PAS"/>
    <property type="match status" value="2"/>
</dbReference>
<keyword evidence="2" id="KW-0805">Transcription regulation</keyword>
<dbReference type="PROSITE" id="PS50112">
    <property type="entry name" value="PAS"/>
    <property type="match status" value="1"/>
</dbReference>
<feature type="domain" description="PAS" evidence="7">
    <location>
        <begin position="201"/>
        <end position="269"/>
    </location>
</feature>
<dbReference type="InterPro" id="IPR001067">
    <property type="entry name" value="Nuc_translocat"/>
</dbReference>
<evidence type="ECO:0000256" key="1">
    <source>
        <dbReference type="ARBA" id="ARBA00022737"/>
    </source>
</evidence>
<dbReference type="Pfam" id="PF14598">
    <property type="entry name" value="PAS_11"/>
    <property type="match status" value="1"/>
</dbReference>
<dbReference type="GO" id="GO:0003677">
    <property type="term" value="F:DNA binding"/>
    <property type="evidence" value="ECO:0007669"/>
    <property type="project" value="UniProtKB-KW"/>
</dbReference>
<feature type="compositionally biased region" description="Polar residues" evidence="6">
    <location>
        <begin position="811"/>
        <end position="823"/>
    </location>
</feature>
<organism evidence="9 10">
    <name type="scientific">Hermetia illucens</name>
    <name type="common">Black soldier fly</name>
    <dbReference type="NCBI Taxonomy" id="343691"/>
    <lineage>
        <taxon>Eukaryota</taxon>
        <taxon>Metazoa</taxon>
        <taxon>Ecdysozoa</taxon>
        <taxon>Arthropoda</taxon>
        <taxon>Hexapoda</taxon>
        <taxon>Insecta</taxon>
        <taxon>Pterygota</taxon>
        <taxon>Neoptera</taxon>
        <taxon>Endopterygota</taxon>
        <taxon>Diptera</taxon>
        <taxon>Brachycera</taxon>
        <taxon>Stratiomyomorpha</taxon>
        <taxon>Stratiomyidae</taxon>
        <taxon>Hermetiinae</taxon>
        <taxon>Hermetia</taxon>
    </lineage>
</organism>
<evidence type="ECO:0000256" key="4">
    <source>
        <dbReference type="ARBA" id="ARBA00023163"/>
    </source>
</evidence>
<dbReference type="GO" id="GO:0005737">
    <property type="term" value="C:cytoplasm"/>
    <property type="evidence" value="ECO:0007669"/>
    <property type="project" value="InterPro"/>
</dbReference>
<keyword evidence="3" id="KW-0238">DNA-binding</keyword>
<evidence type="ECO:0000256" key="6">
    <source>
        <dbReference type="SAM" id="MobiDB-lite"/>
    </source>
</evidence>
<dbReference type="InterPro" id="IPR035965">
    <property type="entry name" value="PAS-like_dom_sf"/>
</dbReference>
<feature type="compositionally biased region" description="Basic and acidic residues" evidence="6">
    <location>
        <begin position="630"/>
        <end position="644"/>
    </location>
</feature>
<dbReference type="EMBL" id="LR899010">
    <property type="protein sequence ID" value="CAD7083208.1"/>
    <property type="molecule type" value="Genomic_DNA"/>
</dbReference>
<dbReference type="FunCoup" id="A0A7R8YRY8">
    <property type="interactions" value="13"/>
</dbReference>
<protein>
    <recommendedName>
        <fullName evidence="11">Methoprene-tolerant protein</fullName>
    </recommendedName>
</protein>
<dbReference type="InParanoid" id="A0A7R8YRY8"/>
<feature type="compositionally biased region" description="Polar residues" evidence="6">
    <location>
        <begin position="830"/>
        <end position="839"/>
    </location>
</feature>
<evidence type="ECO:0000259" key="7">
    <source>
        <dbReference type="PROSITE" id="PS50112"/>
    </source>
</evidence>
<dbReference type="PANTHER" id="PTHR23042">
    <property type="entry name" value="CIRCADIAN PROTEIN CLOCK/ARNT/BMAL/PAS"/>
    <property type="match status" value="1"/>
</dbReference>
<gene>
    <name evidence="9" type="ORF">HERILL_LOCUS6182</name>
</gene>
<dbReference type="CDD" id="cd11391">
    <property type="entry name" value="bHLH_PAS"/>
    <property type="match status" value="1"/>
</dbReference>
<sequence>MHNLSTSSYCHGLSNPTANPPSGHYASPSCSRNYCTDTSSDEGCGPSTGEFIRPHPFQQTNPYYYDATAMLPPPNSTYTHCYPPDIGPPPRNNTMYPGPMSNPGMNPWYPNHPMGAAQHEQMLNLHFSNSNGREARNRAEKNRRDKLNGSIQELSSMVPHVADSPRRVDKTAVLRFSAHGLRLLYVFGNAINGKQSVESFVPDSLMRLLDSFLLTLTCRGQIVLVSPSVEQHLGHCQTDLFGQNIAQITHPDDQAMLKKQLIPTGLENLFDVQPEDESGEPRPRTKEEEEEIDRKLSADKRVFTVRLARAGPRSEPPTYEIVKIDGYFRRADSAPRGVKTSTYPSGLQLIRRPRGRDDSIPLHTISGNDIVLIALARVIKPPKVCERLLEANHYEYKTRHLIDGRIIQCDQRISLVAGYMTDEVNGLSPFTFMHQDDVRWVIVALRQMYDCNSTYGESCYRLITRTGKFIYLKTRGYLEIDKEKNKVQSFICINTLVDEDEGKRRVREMKAKFSVFVKTKIPPSAIDAPAAENPQQLERAILCLIHNLDKSNESEDDSNGPEKSDGSQRHSKSPPLVLVPPKPCTIKSSITKSVNVVNITAKHFQNKSHLNNVKSPNPDEEGTANSPTNREVKTPDVERKDENDRVAGLEAIVVKEENDSDCEQRVPPLPTATGYFEMSTYTQSMSSSSSLDPNILSCADQPVRSRSVLKRMRSFDQFEDENESIAPKRNVSENHIFRTPSIQDLTNPSADLLQVLPNSFEALDRSLLHVESATTELKDQCNNFRIDASTQHQLDEIIEEHQEQREMLESMQSEFQAHLNNTGPIRPNLKDSNPAFSNKNELKPR</sequence>
<dbReference type="GO" id="GO:0005634">
    <property type="term" value="C:nucleus"/>
    <property type="evidence" value="ECO:0007669"/>
    <property type="project" value="InterPro"/>
</dbReference>
<accession>A0A7R8YRY8</accession>
<evidence type="ECO:0000256" key="5">
    <source>
        <dbReference type="ARBA" id="ARBA00023242"/>
    </source>
</evidence>
<dbReference type="SMART" id="SM00353">
    <property type="entry name" value="HLH"/>
    <property type="match status" value="1"/>
</dbReference>
<dbReference type="Gene3D" id="4.10.280.10">
    <property type="entry name" value="Helix-loop-helix DNA-binding domain"/>
    <property type="match status" value="1"/>
</dbReference>
<evidence type="ECO:0000313" key="9">
    <source>
        <dbReference type="EMBL" id="CAD7083208.1"/>
    </source>
</evidence>
<feature type="region of interest" description="Disordered" evidence="6">
    <location>
        <begin position="607"/>
        <end position="644"/>
    </location>
</feature>
<dbReference type="FunFam" id="3.30.450.20:FF:000117">
    <property type="entry name" value="Uncharacterized protein, isoform A"/>
    <property type="match status" value="1"/>
</dbReference>